<protein>
    <recommendedName>
        <fullName evidence="8">Peptidase S8/S53 domain-containing protein</fullName>
    </recommendedName>
</protein>
<dbReference type="InterPro" id="IPR034193">
    <property type="entry name" value="PCSK9_ProteinaseK-like"/>
</dbReference>
<evidence type="ECO:0000256" key="1">
    <source>
        <dbReference type="ARBA" id="ARBA00011073"/>
    </source>
</evidence>
<feature type="active site" description="Charge relay system" evidence="5">
    <location>
        <position position="351"/>
    </location>
</feature>
<dbReference type="PROSITE" id="PS00137">
    <property type="entry name" value="SUBTILASE_HIS"/>
    <property type="match status" value="1"/>
</dbReference>
<keyword evidence="4 5" id="KW-0720">Serine protease</keyword>
<dbReference type="PRINTS" id="PR00723">
    <property type="entry name" value="SUBTILISIN"/>
</dbReference>
<dbReference type="InterPro" id="IPR023828">
    <property type="entry name" value="Peptidase_S8_Ser-AS"/>
</dbReference>
<dbReference type="PANTHER" id="PTHR43806:SF11">
    <property type="entry name" value="CEREVISIN-RELATED"/>
    <property type="match status" value="1"/>
</dbReference>
<dbReference type="InterPro" id="IPR015500">
    <property type="entry name" value="Peptidase_S8_subtilisin-rel"/>
</dbReference>
<comment type="similarity">
    <text evidence="1 5 6">Belongs to the peptidase S8 family.</text>
</comment>
<dbReference type="PANTHER" id="PTHR43806">
    <property type="entry name" value="PEPTIDASE S8"/>
    <property type="match status" value="1"/>
</dbReference>
<dbReference type="EMBL" id="BAAALS010000003">
    <property type="protein sequence ID" value="GAA1739559.1"/>
    <property type="molecule type" value="Genomic_DNA"/>
</dbReference>
<evidence type="ECO:0000256" key="7">
    <source>
        <dbReference type="SAM" id="SignalP"/>
    </source>
</evidence>
<evidence type="ECO:0000256" key="3">
    <source>
        <dbReference type="ARBA" id="ARBA00022801"/>
    </source>
</evidence>
<evidence type="ECO:0000259" key="8">
    <source>
        <dbReference type="Pfam" id="PF00082"/>
    </source>
</evidence>
<evidence type="ECO:0000256" key="4">
    <source>
        <dbReference type="ARBA" id="ARBA00022825"/>
    </source>
</evidence>
<dbReference type="PROSITE" id="PS51892">
    <property type="entry name" value="SUBTILASE"/>
    <property type="match status" value="1"/>
</dbReference>
<reference evidence="9 10" key="1">
    <citation type="journal article" date="2019" name="Int. J. Syst. Evol. Microbiol.">
        <title>The Global Catalogue of Microorganisms (GCM) 10K type strain sequencing project: providing services to taxonomists for standard genome sequencing and annotation.</title>
        <authorList>
            <consortium name="The Broad Institute Genomics Platform"/>
            <consortium name="The Broad Institute Genome Sequencing Center for Infectious Disease"/>
            <person name="Wu L."/>
            <person name="Ma J."/>
        </authorList>
    </citation>
    <scope>NUCLEOTIDE SEQUENCE [LARGE SCALE GENOMIC DNA]</scope>
    <source>
        <strain evidence="9 10">JCM 13249</strain>
    </source>
</reference>
<comment type="caution">
    <text evidence="9">The sequence shown here is derived from an EMBL/GenBank/DDBJ whole genome shotgun (WGS) entry which is preliminary data.</text>
</comment>
<dbReference type="InterPro" id="IPR023827">
    <property type="entry name" value="Peptidase_S8_Asp-AS"/>
</dbReference>
<feature type="active site" description="Charge relay system" evidence="5">
    <location>
        <position position="166"/>
    </location>
</feature>
<dbReference type="InterPro" id="IPR050131">
    <property type="entry name" value="Peptidase_S8_subtilisin-like"/>
</dbReference>
<keyword evidence="2 5" id="KW-0645">Protease</keyword>
<dbReference type="Proteomes" id="UP001500655">
    <property type="component" value="Unassembled WGS sequence"/>
</dbReference>
<dbReference type="InterPro" id="IPR036852">
    <property type="entry name" value="Peptidase_S8/S53_dom_sf"/>
</dbReference>
<evidence type="ECO:0000256" key="5">
    <source>
        <dbReference type="PROSITE-ProRule" id="PRU01240"/>
    </source>
</evidence>
<proteinExistence type="inferred from homology"/>
<evidence type="ECO:0000313" key="9">
    <source>
        <dbReference type="EMBL" id="GAA1739559.1"/>
    </source>
</evidence>
<keyword evidence="3 5" id="KW-0378">Hydrolase</keyword>
<feature type="signal peptide" evidence="7">
    <location>
        <begin position="1"/>
        <end position="20"/>
    </location>
</feature>
<dbReference type="InterPro" id="IPR037045">
    <property type="entry name" value="S8pro/Inhibitor_I9_sf"/>
</dbReference>
<dbReference type="PROSITE" id="PS00136">
    <property type="entry name" value="SUBTILASE_ASP"/>
    <property type="match status" value="1"/>
</dbReference>
<gene>
    <name evidence="9" type="ORF">GCM10009681_08010</name>
</gene>
<feature type="active site" description="Charge relay system" evidence="5">
    <location>
        <position position="198"/>
    </location>
</feature>
<dbReference type="InterPro" id="IPR000209">
    <property type="entry name" value="Peptidase_S8/S53_dom"/>
</dbReference>
<keyword evidence="7" id="KW-0732">Signal</keyword>
<accession>A0ABN2JUM9</accession>
<dbReference type="InterPro" id="IPR022398">
    <property type="entry name" value="Peptidase_S8_His-AS"/>
</dbReference>
<dbReference type="RefSeq" id="WP_344076922.1">
    <property type="nucleotide sequence ID" value="NZ_BAAALS010000003.1"/>
</dbReference>
<sequence>MTITVRLGTAMLIAAVSALAITVGGPGAAATPTAAPGPASVPTPATDRTGSYIAVFHNGRVPRDQVDAVVQDLDDSHPITVHRVFYDVLRGFQFTGTRRAAAGVARDHRVAYVERDIPDVGFAQPQGGMQYNPPWGLDRVDQRRLPLDRRFSYPTTASNVTVYVLDSGVRVTHREFGGRATAGGDFTPERDNVDCTGHGTHVAGTIGGSSVGVAKRVRIVSLKVLDCHNTGLTSGIIRALDTVVRTGRIPGVVNMSLGHEGSDPAFSTAIANVVAKGFVVVAAAGNNRANACRFSPAQAPQAITVGATNASDQRAPFSNLGRCVDMFAPGAGISSTAISSNSALSPMSGTSMAAPHVAGAAALILGRHPRFSPAQVRRCLQAAATASTLTNLGSGSPNRMLFVGGAC</sequence>
<feature type="domain" description="Peptidase S8/S53" evidence="8">
    <location>
        <begin position="158"/>
        <end position="393"/>
    </location>
</feature>
<organism evidence="9 10">
    <name type="scientific">Luedemannella helvata</name>
    <dbReference type="NCBI Taxonomy" id="349315"/>
    <lineage>
        <taxon>Bacteria</taxon>
        <taxon>Bacillati</taxon>
        <taxon>Actinomycetota</taxon>
        <taxon>Actinomycetes</taxon>
        <taxon>Micromonosporales</taxon>
        <taxon>Micromonosporaceae</taxon>
        <taxon>Luedemannella</taxon>
    </lineage>
</organism>
<dbReference type="Gene3D" id="3.30.70.80">
    <property type="entry name" value="Peptidase S8 propeptide/proteinase inhibitor I9"/>
    <property type="match status" value="1"/>
</dbReference>
<dbReference type="SUPFAM" id="SSF52743">
    <property type="entry name" value="Subtilisin-like"/>
    <property type="match status" value="1"/>
</dbReference>
<dbReference type="CDD" id="cd04077">
    <property type="entry name" value="Peptidases_S8_PCSK9_ProteinaseK_like"/>
    <property type="match status" value="1"/>
</dbReference>
<keyword evidence="10" id="KW-1185">Reference proteome</keyword>
<evidence type="ECO:0000256" key="2">
    <source>
        <dbReference type="ARBA" id="ARBA00022670"/>
    </source>
</evidence>
<evidence type="ECO:0000313" key="10">
    <source>
        <dbReference type="Proteomes" id="UP001500655"/>
    </source>
</evidence>
<evidence type="ECO:0000256" key="6">
    <source>
        <dbReference type="RuleBase" id="RU003355"/>
    </source>
</evidence>
<dbReference type="Pfam" id="PF00082">
    <property type="entry name" value="Peptidase_S8"/>
    <property type="match status" value="1"/>
</dbReference>
<dbReference type="PROSITE" id="PS00138">
    <property type="entry name" value="SUBTILASE_SER"/>
    <property type="match status" value="1"/>
</dbReference>
<feature type="chain" id="PRO_5046648268" description="Peptidase S8/S53 domain-containing protein" evidence="7">
    <location>
        <begin position="21"/>
        <end position="407"/>
    </location>
</feature>
<dbReference type="Gene3D" id="3.40.50.200">
    <property type="entry name" value="Peptidase S8/S53 domain"/>
    <property type="match status" value="1"/>
</dbReference>
<name>A0ABN2JUM9_9ACTN</name>